<sequence>MKLFVSTLLLATSGHNTAANDQVDAWGQCGGKEYKGSTTCAPGNTCTYLNDWYSQCQPGGDGTVGVWGQCGGSDYKGLTKCATGSICKKWNDQYSQCIPGQDNPVDNDNLPAGWIKLPGIQWSFLIKDYYISKATNLAECAKSADDTNHRFAVWRDNKCQMDSTLYTYEQVPGAIGLFKYDPNLYECKADSDYYGDDTMVFYTRLNRCLDTCDNLAQQGNKCNAVTYVRNPGEQYAQCFIKVRKDTNAPPVANRYGGIACRRK</sequence>
<organism evidence="4">
    <name type="scientific">Thraustotheca clavata</name>
    <dbReference type="NCBI Taxonomy" id="74557"/>
    <lineage>
        <taxon>Eukaryota</taxon>
        <taxon>Sar</taxon>
        <taxon>Stramenopiles</taxon>
        <taxon>Oomycota</taxon>
        <taxon>Saprolegniomycetes</taxon>
        <taxon>Saprolegniales</taxon>
        <taxon>Achlyaceae</taxon>
        <taxon>Thraustotheca</taxon>
    </lineage>
</organism>
<evidence type="ECO:0000313" key="5">
    <source>
        <dbReference type="EMBL" id="OQR90724.1"/>
    </source>
</evidence>
<name>A0A0A7CLI0_9STRA</name>
<feature type="domain" description="CBM1" evidence="3">
    <location>
        <begin position="62"/>
        <end position="98"/>
    </location>
</feature>
<protein>
    <submittedName>
        <fullName evidence="4">Secreted protein</fullName>
    </submittedName>
</protein>
<evidence type="ECO:0000259" key="3">
    <source>
        <dbReference type="PROSITE" id="PS51164"/>
    </source>
</evidence>
<dbReference type="Proteomes" id="UP000243217">
    <property type="component" value="Unassembled WGS sequence"/>
</dbReference>
<dbReference type="AlphaFoldDB" id="A0A0A7CLI0"/>
<dbReference type="PROSITE" id="PS51164">
    <property type="entry name" value="CBM1_2"/>
    <property type="match status" value="2"/>
</dbReference>
<evidence type="ECO:0000313" key="6">
    <source>
        <dbReference type="Proteomes" id="UP000243217"/>
    </source>
</evidence>
<dbReference type="SMART" id="SM00236">
    <property type="entry name" value="fCBD"/>
    <property type="match status" value="2"/>
</dbReference>
<gene>
    <name evidence="5" type="ORF">THRCLA_09220</name>
</gene>
<keyword evidence="6" id="KW-1185">Reference proteome</keyword>
<dbReference type="InterPro" id="IPR035971">
    <property type="entry name" value="CBD_sf"/>
</dbReference>
<dbReference type="SUPFAM" id="SSF57180">
    <property type="entry name" value="Cellulose-binding domain"/>
    <property type="match status" value="2"/>
</dbReference>
<dbReference type="GO" id="GO:0005975">
    <property type="term" value="P:carbohydrate metabolic process"/>
    <property type="evidence" value="ECO:0007669"/>
    <property type="project" value="InterPro"/>
</dbReference>
<evidence type="ECO:0000256" key="2">
    <source>
        <dbReference type="SAM" id="SignalP"/>
    </source>
</evidence>
<dbReference type="GO" id="GO:0005576">
    <property type="term" value="C:extracellular region"/>
    <property type="evidence" value="ECO:0007669"/>
    <property type="project" value="InterPro"/>
</dbReference>
<dbReference type="STRING" id="74557.A0A0A7CLI0"/>
<dbReference type="Pfam" id="PF00734">
    <property type="entry name" value="CBM_1"/>
    <property type="match status" value="2"/>
</dbReference>
<proteinExistence type="predicted"/>
<dbReference type="GO" id="GO:0030248">
    <property type="term" value="F:cellulose binding"/>
    <property type="evidence" value="ECO:0007669"/>
    <property type="project" value="InterPro"/>
</dbReference>
<dbReference type="InterPro" id="IPR000254">
    <property type="entry name" value="CBD"/>
</dbReference>
<feature type="domain" description="CBM1" evidence="3">
    <location>
        <begin position="21"/>
        <end position="57"/>
    </location>
</feature>
<feature type="signal peptide" evidence="2">
    <location>
        <begin position="1"/>
        <end position="18"/>
    </location>
</feature>
<dbReference type="OrthoDB" id="168153at2759"/>
<dbReference type="EMBL" id="KM038206">
    <property type="protein sequence ID" value="AIG55667.1"/>
    <property type="molecule type" value="Genomic_DNA"/>
</dbReference>
<reference evidence="4 6" key="1">
    <citation type="journal article" date="2014" name="Genome Biol. Evol.">
        <title>The secreted proteins of Achlya hypogyna and Thraustotheca clavata identify the ancestral oomycete secretome and reveal gene acquisitions by horizontal gene transfer.</title>
        <authorList>
            <person name="Misner I."/>
            <person name="Blouin N."/>
            <person name="Leonard G."/>
            <person name="Richards T.A."/>
            <person name="Lane C.E."/>
        </authorList>
    </citation>
    <scope>NUCLEOTIDE SEQUENCE</scope>
    <source>
        <strain evidence="4 6">ATCC 34112</strain>
    </source>
</reference>
<dbReference type="PROSITE" id="PS00562">
    <property type="entry name" value="CBM1_1"/>
    <property type="match status" value="1"/>
</dbReference>
<keyword evidence="1 2" id="KW-0732">Signal</keyword>
<evidence type="ECO:0000313" key="4">
    <source>
        <dbReference type="EMBL" id="AIG55667.1"/>
    </source>
</evidence>
<feature type="chain" id="PRO_5002027240" evidence="2">
    <location>
        <begin position="19"/>
        <end position="263"/>
    </location>
</feature>
<accession>A0A0A7CLI0</accession>
<dbReference type="EMBL" id="JNBS01002495">
    <property type="protein sequence ID" value="OQR90724.1"/>
    <property type="molecule type" value="Genomic_DNA"/>
</dbReference>
<evidence type="ECO:0000256" key="1">
    <source>
        <dbReference type="ARBA" id="ARBA00022729"/>
    </source>
</evidence>